<evidence type="ECO:0000313" key="2">
    <source>
        <dbReference type="EMBL" id="GAG18822.1"/>
    </source>
</evidence>
<feature type="non-terminal residue" evidence="2">
    <location>
        <position position="99"/>
    </location>
</feature>
<dbReference type="InterPro" id="IPR015854">
    <property type="entry name" value="ABC_transpr_LolD-like"/>
</dbReference>
<dbReference type="GO" id="GO:0022857">
    <property type="term" value="F:transmembrane transporter activity"/>
    <property type="evidence" value="ECO:0007669"/>
    <property type="project" value="TreeGrafter"/>
</dbReference>
<dbReference type="Pfam" id="PF00005">
    <property type="entry name" value="ABC_tran"/>
    <property type="match status" value="1"/>
</dbReference>
<dbReference type="GO" id="GO:0005524">
    <property type="term" value="F:ATP binding"/>
    <property type="evidence" value="ECO:0007669"/>
    <property type="project" value="InterPro"/>
</dbReference>
<gene>
    <name evidence="2" type="ORF">S01H1_54636</name>
</gene>
<sequence>MIKLKNVMKTYATPGGSLNALDNVTFEVKEGEFIAVVGASGAGKSTLLFTIAGLVTPTAGRVSVAGESIYEKSASFRARLRRERLGFVFQTFHLLPYLS</sequence>
<dbReference type="SUPFAM" id="SSF52540">
    <property type="entry name" value="P-loop containing nucleoside triphosphate hydrolases"/>
    <property type="match status" value="1"/>
</dbReference>
<feature type="domain" description="ABC transporter" evidence="1">
    <location>
        <begin position="21"/>
        <end position="97"/>
    </location>
</feature>
<proteinExistence type="predicted"/>
<reference evidence="2" key="1">
    <citation type="journal article" date="2014" name="Front. Microbiol.">
        <title>High frequency of phylogenetically diverse reductive dehalogenase-homologous genes in deep subseafloor sedimentary metagenomes.</title>
        <authorList>
            <person name="Kawai M."/>
            <person name="Futagami T."/>
            <person name="Toyoda A."/>
            <person name="Takaki Y."/>
            <person name="Nishi S."/>
            <person name="Hori S."/>
            <person name="Arai W."/>
            <person name="Tsubouchi T."/>
            <person name="Morono Y."/>
            <person name="Uchiyama I."/>
            <person name="Ito T."/>
            <person name="Fujiyama A."/>
            <person name="Inagaki F."/>
            <person name="Takami H."/>
        </authorList>
    </citation>
    <scope>NUCLEOTIDE SEQUENCE</scope>
    <source>
        <strain evidence="2">Expedition CK06-06</strain>
    </source>
</reference>
<dbReference type="InterPro" id="IPR027417">
    <property type="entry name" value="P-loop_NTPase"/>
</dbReference>
<dbReference type="PANTHER" id="PTHR24220">
    <property type="entry name" value="IMPORT ATP-BINDING PROTEIN"/>
    <property type="match status" value="1"/>
</dbReference>
<comment type="caution">
    <text evidence="2">The sequence shown here is derived from an EMBL/GenBank/DDBJ whole genome shotgun (WGS) entry which is preliminary data.</text>
</comment>
<dbReference type="Gene3D" id="3.40.50.300">
    <property type="entry name" value="P-loop containing nucleotide triphosphate hydrolases"/>
    <property type="match status" value="1"/>
</dbReference>
<protein>
    <recommendedName>
        <fullName evidence="1">ABC transporter domain-containing protein</fullName>
    </recommendedName>
</protein>
<dbReference type="InterPro" id="IPR003439">
    <property type="entry name" value="ABC_transporter-like_ATP-bd"/>
</dbReference>
<dbReference type="AlphaFoldDB" id="X0W6A5"/>
<organism evidence="2">
    <name type="scientific">marine sediment metagenome</name>
    <dbReference type="NCBI Taxonomy" id="412755"/>
    <lineage>
        <taxon>unclassified sequences</taxon>
        <taxon>metagenomes</taxon>
        <taxon>ecological metagenomes</taxon>
    </lineage>
</organism>
<accession>X0W6A5</accession>
<name>X0W6A5_9ZZZZ</name>
<dbReference type="GO" id="GO:0005886">
    <property type="term" value="C:plasma membrane"/>
    <property type="evidence" value="ECO:0007669"/>
    <property type="project" value="TreeGrafter"/>
</dbReference>
<evidence type="ECO:0000259" key="1">
    <source>
        <dbReference type="Pfam" id="PF00005"/>
    </source>
</evidence>
<dbReference type="GO" id="GO:0016887">
    <property type="term" value="F:ATP hydrolysis activity"/>
    <property type="evidence" value="ECO:0007669"/>
    <property type="project" value="InterPro"/>
</dbReference>
<dbReference type="EMBL" id="BARS01035463">
    <property type="protein sequence ID" value="GAG18822.1"/>
    <property type="molecule type" value="Genomic_DNA"/>
</dbReference>